<name>A0A916JLW0_9FLAO</name>
<dbReference type="EMBL" id="OU015584">
    <property type="protein sequence ID" value="CAG5080696.1"/>
    <property type="molecule type" value="Genomic_DNA"/>
</dbReference>
<accession>A0A916JLW0</accession>
<keyword evidence="2" id="KW-1185">Reference proteome</keyword>
<organism evidence="1 2">
    <name type="scientific">Parvicella tangerina</name>
    <dbReference type="NCBI Taxonomy" id="2829795"/>
    <lineage>
        <taxon>Bacteria</taxon>
        <taxon>Pseudomonadati</taxon>
        <taxon>Bacteroidota</taxon>
        <taxon>Flavobacteriia</taxon>
        <taxon>Flavobacteriales</taxon>
        <taxon>Parvicellaceae</taxon>
        <taxon>Parvicella</taxon>
    </lineage>
</organism>
<sequence>MEFNHIEYKKPFYKIKQPLKAHLEQYSRFVKLPISYDDLVRYHDLIPLVDDEGEDTLWNAVLYGQSDIESIQKNLKLVYQMLSADGVEMPYVRIASIDFCSYGNSKPFRIKVVNELNDNHDYFYVKKADASRVYGLELEDTFSPDKITYLVDKETLVEEHIVGIPGDVFVKKHGEERVENRLRLAKEFVKFNERCFTRLLGDMRAYNFVVEITQDFDNVQYRIRAMDFDQQCYEGRKNMYLPQYYKDNIKFVELAQELMTIQVAEQYQKQERAAMKKRFLAAKQRTRSILRRLKTDNISTRDNINSLRNDLAHFHNNNDFLSCRTMGEVLILHLECQLGVRMFG</sequence>
<reference evidence="1" key="1">
    <citation type="submission" date="2021-04" db="EMBL/GenBank/DDBJ databases">
        <authorList>
            <person name="Rodrigo-Torres L."/>
            <person name="Arahal R. D."/>
            <person name="Lucena T."/>
        </authorList>
    </citation>
    <scope>NUCLEOTIDE SEQUENCE</scope>
    <source>
        <strain evidence="1">AS29M-1</strain>
    </source>
</reference>
<dbReference type="RefSeq" id="WP_258541623.1">
    <property type="nucleotide sequence ID" value="NZ_OU015584.1"/>
</dbReference>
<protein>
    <submittedName>
        <fullName evidence="1">Uncharacterized protein</fullName>
    </submittedName>
</protein>
<evidence type="ECO:0000313" key="2">
    <source>
        <dbReference type="Proteomes" id="UP000683507"/>
    </source>
</evidence>
<evidence type="ECO:0000313" key="1">
    <source>
        <dbReference type="EMBL" id="CAG5080696.1"/>
    </source>
</evidence>
<dbReference type="Proteomes" id="UP000683507">
    <property type="component" value="Chromosome"/>
</dbReference>
<proteinExistence type="predicted"/>
<dbReference type="KEGG" id="ptan:CRYO30217_01421"/>
<dbReference type="AlphaFoldDB" id="A0A916JLW0"/>
<gene>
    <name evidence="1" type="ORF">CRYO30217_01421</name>
</gene>